<dbReference type="GO" id="GO:0005524">
    <property type="term" value="F:ATP binding"/>
    <property type="evidence" value="ECO:0007669"/>
    <property type="project" value="UniProtKB-KW"/>
</dbReference>
<evidence type="ECO:0000256" key="2">
    <source>
        <dbReference type="ARBA" id="ARBA00022741"/>
    </source>
</evidence>
<feature type="coiled-coil region" evidence="4">
    <location>
        <begin position="213"/>
        <end position="240"/>
    </location>
</feature>
<keyword evidence="3" id="KW-0067">ATP-binding</keyword>
<dbReference type="AlphaFoldDB" id="A0A0B8R1W8"/>
<accession>A0A0B8R1W8</accession>
<dbReference type="InterPro" id="IPR003959">
    <property type="entry name" value="ATPase_AAA_core"/>
</dbReference>
<dbReference type="SMART" id="SM00382">
    <property type="entry name" value="AAA"/>
    <property type="match status" value="1"/>
</dbReference>
<name>A0A0B8R1W8_LACLL</name>
<dbReference type="EMBL" id="BBSI01000022">
    <property type="protein sequence ID" value="GAM80249.1"/>
    <property type="molecule type" value="Genomic_DNA"/>
</dbReference>
<dbReference type="CDD" id="cd19481">
    <property type="entry name" value="RecA-like_protease"/>
    <property type="match status" value="1"/>
</dbReference>
<gene>
    <name evidence="6" type="ORF">JCM5805K_1360</name>
</gene>
<comment type="similarity">
    <text evidence="1">Belongs to the AAA ATPase family.</text>
</comment>
<evidence type="ECO:0000256" key="1">
    <source>
        <dbReference type="ARBA" id="ARBA00006914"/>
    </source>
</evidence>
<evidence type="ECO:0000313" key="7">
    <source>
        <dbReference type="Proteomes" id="UP000031847"/>
    </source>
</evidence>
<feature type="domain" description="AAA+ ATPase" evidence="5">
    <location>
        <begin position="139"/>
        <end position="271"/>
    </location>
</feature>
<sequence length="390" mass="44515">MVFVHENWIIVPKYDIFIYGGDSVHTEILKIIEGSVTNDRQKSLNYAKKLADLYSENGENKIAEKIRKIIQEKDTNLATLDSMIARPFDKETKMEMVDISLPTENNEVLIFNEIIENEIADFILSYTKRDNLMSKGIETSNHLLVYGPPGTGKTSLAKYVSLQTGLPLVTARLDGLVSSFLGSTAKNIRKIFDYASKEPCILFLDEFDVLAKIRDDKNELGELKRVVNSLLQNIDNFSEDSILIAATNHAQLLDEAVWRRFTKVLKLDLPNEKLRRELILEFSALMENNYQNDSKKIKVLSNAMEKFSPADIKSVIYSGAKKSILNNSEQMNYGQIIYEIFLKKFSDEGSIEKAVEFLIAYKVPQREVGEVLNISIRQVRNILEERKNGR</sequence>
<protein>
    <submittedName>
        <fullName evidence="6">ATPases of the AAA+ class</fullName>
    </submittedName>
</protein>
<keyword evidence="2" id="KW-0547">Nucleotide-binding</keyword>
<organism evidence="6 7">
    <name type="scientific">Lactococcus lactis subsp. lactis</name>
    <name type="common">Streptococcus lactis</name>
    <dbReference type="NCBI Taxonomy" id="1360"/>
    <lineage>
        <taxon>Bacteria</taxon>
        <taxon>Bacillati</taxon>
        <taxon>Bacillota</taxon>
        <taxon>Bacilli</taxon>
        <taxon>Lactobacillales</taxon>
        <taxon>Streptococcaceae</taxon>
        <taxon>Lactococcus</taxon>
    </lineage>
</organism>
<dbReference type="InterPro" id="IPR027417">
    <property type="entry name" value="P-loop_NTPase"/>
</dbReference>
<evidence type="ECO:0000256" key="4">
    <source>
        <dbReference type="SAM" id="Coils"/>
    </source>
</evidence>
<evidence type="ECO:0000313" key="6">
    <source>
        <dbReference type="EMBL" id="GAM80249.1"/>
    </source>
</evidence>
<dbReference type="GO" id="GO:0016887">
    <property type="term" value="F:ATP hydrolysis activity"/>
    <property type="evidence" value="ECO:0007669"/>
    <property type="project" value="InterPro"/>
</dbReference>
<dbReference type="Gene3D" id="3.40.50.300">
    <property type="entry name" value="P-loop containing nucleotide triphosphate hydrolases"/>
    <property type="match status" value="1"/>
</dbReference>
<evidence type="ECO:0000259" key="5">
    <source>
        <dbReference type="SMART" id="SM00382"/>
    </source>
</evidence>
<dbReference type="Pfam" id="PF00004">
    <property type="entry name" value="AAA"/>
    <property type="match status" value="1"/>
</dbReference>
<dbReference type="PANTHER" id="PTHR23073">
    <property type="entry name" value="26S PROTEASOME REGULATORY SUBUNIT"/>
    <property type="match status" value="1"/>
</dbReference>
<proteinExistence type="inferred from homology"/>
<dbReference type="InterPro" id="IPR003593">
    <property type="entry name" value="AAA+_ATPase"/>
</dbReference>
<evidence type="ECO:0000256" key="3">
    <source>
        <dbReference type="ARBA" id="ARBA00022840"/>
    </source>
</evidence>
<dbReference type="InterPro" id="IPR050221">
    <property type="entry name" value="26S_Proteasome_ATPase"/>
</dbReference>
<keyword evidence="4" id="KW-0175">Coiled coil</keyword>
<comment type="caution">
    <text evidence="6">The sequence shown here is derived from an EMBL/GenBank/DDBJ whole genome shotgun (WGS) entry which is preliminary data.</text>
</comment>
<dbReference type="RefSeq" id="WP_232238888.1">
    <property type="nucleotide sequence ID" value="NZ_BAABQR010000002.1"/>
</dbReference>
<dbReference type="SUPFAM" id="SSF52540">
    <property type="entry name" value="P-loop containing nucleoside triphosphate hydrolases"/>
    <property type="match status" value="1"/>
</dbReference>
<dbReference type="Proteomes" id="UP000031847">
    <property type="component" value="Unassembled WGS sequence"/>
</dbReference>
<reference evidence="6 7" key="1">
    <citation type="submission" date="2015-01" db="EMBL/GenBank/DDBJ databases">
        <title>Lactococcus lactis subsp.lactis JCM 5805 whole genome shotgun sequence.</title>
        <authorList>
            <person name="Fujii T."/>
            <person name="Tomita Y."/>
            <person name="Ikushima S."/>
            <person name="Fujiwara D."/>
        </authorList>
    </citation>
    <scope>NUCLEOTIDE SEQUENCE [LARGE SCALE GENOMIC DNA]</scope>
    <source>
        <strain evidence="6 7">JCM 5805</strain>
    </source>
</reference>